<sequence length="249" mass="27364">MLSHDFKDLNLKMHKLPKGACALALLIASVTIAGLLYFYSLAQKQAQQELFAQQVMQKQNEASETYKIGDVVQLTGLDQEEGNPVETSFGADLPWVGTIEVTVTDVTLCHSIDEAGFTSGALNDSLTPENADSLYLVYTLHFKNIDAVQKHTPNGPDYILLTSYSINAEGHNIFMSQITPENAQIDNSEVEKEKGYFWINAGDECDVKLAFALSPEELRDVTSIHLANMGGIYSNAKLVDIQSALKSDK</sequence>
<evidence type="ECO:0000313" key="3">
    <source>
        <dbReference type="Proteomes" id="UP000787322"/>
    </source>
</evidence>
<evidence type="ECO:0000313" key="2">
    <source>
        <dbReference type="EMBL" id="MBF4802284.1"/>
    </source>
</evidence>
<keyword evidence="1" id="KW-0812">Transmembrane</keyword>
<gene>
    <name evidence="2" type="ORF">HXK24_00405</name>
</gene>
<reference evidence="2" key="1">
    <citation type="submission" date="2020-04" db="EMBL/GenBank/DDBJ databases">
        <title>Deep metagenomics examines the oral microbiome during advanced dental caries in children, revealing novel taxa and co-occurrences with host molecules.</title>
        <authorList>
            <person name="Baker J.L."/>
            <person name="Morton J.T."/>
            <person name="Dinis M."/>
            <person name="Alvarez R."/>
            <person name="Tran N.C."/>
            <person name="Knight R."/>
            <person name="Edlund A."/>
        </authorList>
    </citation>
    <scope>NUCLEOTIDE SEQUENCE</scope>
    <source>
        <strain evidence="2">JCVI_3_bin.11</strain>
    </source>
</reference>
<keyword evidence="1" id="KW-0472">Membrane</keyword>
<dbReference type="Proteomes" id="UP000787322">
    <property type="component" value="Unassembled WGS sequence"/>
</dbReference>
<comment type="caution">
    <text evidence="2">The sequence shown here is derived from an EMBL/GenBank/DDBJ whole genome shotgun (WGS) entry which is preliminary data.</text>
</comment>
<keyword evidence="1" id="KW-1133">Transmembrane helix</keyword>
<evidence type="ECO:0000256" key="1">
    <source>
        <dbReference type="SAM" id="Phobius"/>
    </source>
</evidence>
<protein>
    <submittedName>
        <fullName evidence="2">Uncharacterized protein</fullName>
    </submittedName>
</protein>
<dbReference type="EMBL" id="JABZGU010000004">
    <property type="protein sequence ID" value="MBF4802284.1"/>
    <property type="molecule type" value="Genomic_DNA"/>
</dbReference>
<dbReference type="AlphaFoldDB" id="A0A9D5X292"/>
<name>A0A9D5X292_9ACTN</name>
<feature type="transmembrane region" description="Helical" evidence="1">
    <location>
        <begin position="20"/>
        <end position="39"/>
    </location>
</feature>
<organism evidence="2 3">
    <name type="scientific">Lancefieldella parvula</name>
    <dbReference type="NCBI Taxonomy" id="1382"/>
    <lineage>
        <taxon>Bacteria</taxon>
        <taxon>Bacillati</taxon>
        <taxon>Actinomycetota</taxon>
        <taxon>Coriobacteriia</taxon>
        <taxon>Coriobacteriales</taxon>
        <taxon>Atopobiaceae</taxon>
        <taxon>Lancefieldella</taxon>
    </lineage>
</organism>
<proteinExistence type="predicted"/>
<accession>A0A9D5X292</accession>